<proteinExistence type="predicted"/>
<keyword evidence="4" id="KW-1185">Reference proteome</keyword>
<dbReference type="Proteomes" id="UP000663856">
    <property type="component" value="Unassembled WGS sequence"/>
</dbReference>
<evidence type="ECO:0000313" key="2">
    <source>
        <dbReference type="EMBL" id="CAF4292620.1"/>
    </source>
</evidence>
<reference evidence="1" key="1">
    <citation type="submission" date="2021-02" db="EMBL/GenBank/DDBJ databases">
        <authorList>
            <person name="Nowell W R."/>
        </authorList>
    </citation>
    <scope>NUCLEOTIDE SEQUENCE</scope>
</reference>
<evidence type="ECO:0000313" key="4">
    <source>
        <dbReference type="Proteomes" id="UP000663866"/>
    </source>
</evidence>
<sequence length="256" mass="30042">MIKLQQFQTYFWCKKHDWYTNYEINDYLASIYTMPYIQNEYRLIPSNNVKDLTLWIRTIKNDSSYYFRNVESLTFASSLDDRSDEDNLKIHIKHLNMIVNSQSIKHLRIHDECHVSSSLLLEILNKLPELSSLTINKWALTIFLNDHQLCESLNKKITKLDISSNSRNTYIKSNNTDSYCSESSNLEQLPCNMKHLKCPKLSTINLGTVSYEIYLWVQRNASTLNVHLDFTLIDDENDLAICKTSEVDLVIDLFFC</sequence>
<evidence type="ECO:0000313" key="3">
    <source>
        <dbReference type="Proteomes" id="UP000663856"/>
    </source>
</evidence>
<evidence type="ECO:0000313" key="1">
    <source>
        <dbReference type="EMBL" id="CAF1993733.1"/>
    </source>
</evidence>
<dbReference type="EMBL" id="CAJNRF010001094">
    <property type="protein sequence ID" value="CAF1993733.1"/>
    <property type="molecule type" value="Genomic_DNA"/>
</dbReference>
<comment type="caution">
    <text evidence="1">The sequence shown here is derived from an EMBL/GenBank/DDBJ whole genome shotgun (WGS) entry which is preliminary data.</text>
</comment>
<organism evidence="1 3">
    <name type="scientific">Rotaria magnacalcarata</name>
    <dbReference type="NCBI Taxonomy" id="392030"/>
    <lineage>
        <taxon>Eukaryota</taxon>
        <taxon>Metazoa</taxon>
        <taxon>Spiralia</taxon>
        <taxon>Gnathifera</taxon>
        <taxon>Rotifera</taxon>
        <taxon>Eurotatoria</taxon>
        <taxon>Bdelloidea</taxon>
        <taxon>Philodinida</taxon>
        <taxon>Philodinidae</taxon>
        <taxon>Rotaria</taxon>
    </lineage>
</organism>
<name>A0A816MKM7_9BILA</name>
<dbReference type="AlphaFoldDB" id="A0A816MKM7"/>
<dbReference type="Proteomes" id="UP000663866">
    <property type="component" value="Unassembled WGS sequence"/>
</dbReference>
<accession>A0A816MKM7</accession>
<protein>
    <submittedName>
        <fullName evidence="1">Uncharacterized protein</fullName>
    </submittedName>
</protein>
<dbReference type="EMBL" id="CAJOBG010013146">
    <property type="protein sequence ID" value="CAF4292620.1"/>
    <property type="molecule type" value="Genomic_DNA"/>
</dbReference>
<gene>
    <name evidence="2" type="ORF">OVN521_LOCUS30980</name>
    <name evidence="1" type="ORF">WKI299_LOCUS4400</name>
</gene>